<proteinExistence type="predicted"/>
<dbReference type="NCBIfam" id="NF047446">
    <property type="entry name" value="barrel_OmpL47"/>
    <property type="match status" value="1"/>
</dbReference>
<dbReference type="Proteomes" id="UP000663801">
    <property type="component" value="Unassembled WGS sequence"/>
</dbReference>
<keyword evidence="1" id="KW-0732">Signal</keyword>
<protein>
    <submittedName>
        <fullName evidence="3">Ig-like domain-containing protein</fullName>
    </submittedName>
</protein>
<keyword evidence="4" id="KW-1185">Reference proteome</keyword>
<dbReference type="Gene3D" id="2.60.120.260">
    <property type="entry name" value="Galactose-binding domain-like"/>
    <property type="match status" value="1"/>
</dbReference>
<evidence type="ECO:0000259" key="2">
    <source>
        <dbReference type="Pfam" id="PF07532"/>
    </source>
</evidence>
<dbReference type="InterPro" id="IPR013783">
    <property type="entry name" value="Ig-like_fold"/>
</dbReference>
<feature type="chain" id="PRO_5036713642" evidence="1">
    <location>
        <begin position="20"/>
        <end position="790"/>
    </location>
</feature>
<sequence length="790" mass="80660">MAVLLGTLLQVTAAPAAGAAEDTPTNLAPVAIADAQYTAPWNSLAAINDGRTPVAPGAGLGEMWGSYSGDRPAELWVSYRWTEPVTVTRSAMSFWSDAPGPGTGDNVWAPESWRLQYLPVGSEVWTDIPGVDVTGVALGEPNVSTFPAVTTTAVRALLRATGNADGSSFAALSITEWEIWGTTDDIPPPSPTDPLAADEVHLPVAVDELPTLPATVWMTYPDGLRRELAVTWPTVTAEQLGTAGTSFVVAGTAAGVRTAVSATVYVRAAGTDPAPRAVRPVAALTVVGTAPQLPSTVSVEYADDSVDSRIPVRWASVPEADYASAGVFEVAGDVDGGLRVVALVVVDEPVTDQPPLVRLTTDIEAPSSGWNTGPVQVSVTASSATDPAPRVEIAVDDGDWQPAAGPVLLSTDGTHTVQTRATDAQGRVSDVRSLTVRIDTTAPVTTAQAALRDTDVALTLTAVDDGSGVATTQYQVGDGFIATYTGPVPITRAAQAQTVRYFSTDTAGNVESAGTVQVPALAVAGPPTATAALSPAAPDGENGWYVSTPAVTVTAAASDGTAATAEVGSGSGGWTPVTGPIALRGQGLASLTYRAVDAAGQQSPVGRIEARVDTARPIVTGGVSGTGAGRLLTLLAADAASGVDTRQVRLDGGDWVDYVGPVSLTAAAHTAALRARDVAGHETVVTVSVPRNLTARQLTTTTAVQCRAGRPELAVDVVNTGRTTSRVTVTGPLGNRSVPALAAHAATRQTFPVTGGALAAGEVTVVAFGTQSGATWTQRWRIPYDALTCG</sequence>
<accession>A0A939C2Q7</accession>
<dbReference type="Gene3D" id="3.30.1920.20">
    <property type="match status" value="1"/>
</dbReference>
<organism evidence="3 4">
    <name type="scientific">Nakamurella flavida</name>
    <dbReference type="NCBI Taxonomy" id="363630"/>
    <lineage>
        <taxon>Bacteria</taxon>
        <taxon>Bacillati</taxon>
        <taxon>Actinomycetota</taxon>
        <taxon>Actinomycetes</taxon>
        <taxon>Nakamurellales</taxon>
        <taxon>Nakamurellaceae</taxon>
        <taxon>Nakamurella</taxon>
    </lineage>
</organism>
<dbReference type="InterPro" id="IPR058094">
    <property type="entry name" value="Ig-like_OmpL47-like"/>
</dbReference>
<feature type="domain" description="Bacterial Ig-like" evidence="2">
    <location>
        <begin position="200"/>
        <end position="256"/>
    </location>
</feature>
<feature type="domain" description="Bacterial Ig-like" evidence="2">
    <location>
        <begin position="280"/>
        <end position="336"/>
    </location>
</feature>
<name>A0A939C2Q7_9ACTN</name>
<dbReference type="Gene3D" id="2.60.40.10">
    <property type="entry name" value="Immunoglobulins"/>
    <property type="match status" value="1"/>
</dbReference>
<dbReference type="EMBL" id="JAERWL010000008">
    <property type="protein sequence ID" value="MBM9476835.1"/>
    <property type="molecule type" value="Genomic_DNA"/>
</dbReference>
<reference evidence="3" key="1">
    <citation type="submission" date="2021-01" db="EMBL/GenBank/DDBJ databases">
        <title>KCTC 19127 draft genome.</title>
        <authorList>
            <person name="An D."/>
        </authorList>
    </citation>
    <scope>NUCLEOTIDE SEQUENCE</scope>
    <source>
        <strain evidence="3">KCTC 19127</strain>
    </source>
</reference>
<gene>
    <name evidence="3" type="ORF">JL107_10290</name>
</gene>
<dbReference type="AlphaFoldDB" id="A0A939C2Q7"/>
<dbReference type="Pfam" id="PF07532">
    <property type="entry name" value="Big_4"/>
    <property type="match status" value="2"/>
</dbReference>
<evidence type="ECO:0000313" key="3">
    <source>
        <dbReference type="EMBL" id="MBM9476835.1"/>
    </source>
</evidence>
<evidence type="ECO:0000256" key="1">
    <source>
        <dbReference type="SAM" id="SignalP"/>
    </source>
</evidence>
<feature type="signal peptide" evidence="1">
    <location>
        <begin position="1"/>
        <end position="19"/>
    </location>
</feature>
<dbReference type="GO" id="GO:0005975">
    <property type="term" value="P:carbohydrate metabolic process"/>
    <property type="evidence" value="ECO:0007669"/>
    <property type="project" value="UniProtKB-ARBA"/>
</dbReference>
<evidence type="ECO:0000313" key="4">
    <source>
        <dbReference type="Proteomes" id="UP000663801"/>
    </source>
</evidence>
<comment type="caution">
    <text evidence="3">The sequence shown here is derived from an EMBL/GenBank/DDBJ whole genome shotgun (WGS) entry which is preliminary data.</text>
</comment>
<dbReference type="InterPro" id="IPR011081">
    <property type="entry name" value="Big_4"/>
</dbReference>
<dbReference type="RefSeq" id="WP_205256930.1">
    <property type="nucleotide sequence ID" value="NZ_BAAAPV010000004.1"/>
</dbReference>